<dbReference type="OrthoDB" id="19657at2759"/>
<comment type="caution">
    <text evidence="1">The sequence shown here is derived from an EMBL/GenBank/DDBJ whole genome shotgun (WGS) entry which is preliminary data.</text>
</comment>
<evidence type="ECO:0000313" key="1">
    <source>
        <dbReference type="EMBL" id="KNZ57970.1"/>
    </source>
</evidence>
<gene>
    <name evidence="1" type="ORF">VP01_2028g2</name>
</gene>
<evidence type="ECO:0008006" key="3">
    <source>
        <dbReference type="Google" id="ProtNLM"/>
    </source>
</evidence>
<dbReference type="VEuPathDB" id="FungiDB:VP01_2028g2"/>
<accession>A0A0L6VCY6</accession>
<proteinExistence type="predicted"/>
<organism evidence="1 2">
    <name type="scientific">Puccinia sorghi</name>
    <dbReference type="NCBI Taxonomy" id="27349"/>
    <lineage>
        <taxon>Eukaryota</taxon>
        <taxon>Fungi</taxon>
        <taxon>Dikarya</taxon>
        <taxon>Basidiomycota</taxon>
        <taxon>Pucciniomycotina</taxon>
        <taxon>Pucciniomycetes</taxon>
        <taxon>Pucciniales</taxon>
        <taxon>Pucciniaceae</taxon>
        <taxon>Puccinia</taxon>
    </lineage>
</organism>
<dbReference type="Proteomes" id="UP000037035">
    <property type="component" value="Unassembled WGS sequence"/>
</dbReference>
<keyword evidence="2" id="KW-1185">Reference proteome</keyword>
<sequence>MPFIQVAHDVNLYHEIKLSTHHHHQQQTQKNIPWLLILHPIFLDISFLYPYLNPPSPLLDRFNILLIDFRSHGRTNAKVSPSCDLWTLAADLAFALHKLKLPPVHLFATDPRGSEVAIRLCGLFSPLVLSICLCTIPPPEEEGFVKTAFQAVMTSWTNPDLPEDWDASVSATQWWLYGPRSTYCSLDVLDAWAGAMIRRYPPCKATDALGSCVAYVERVKPPSSLAPLIQVPILALHGDFQNIYDCPGAARRFREFVNIPPPSSFRVMTGNAYSHAHSIILIDTPLQMFDTFPERVKEQYYPWIDNLLAQQADPDPFTPSATKPVLFDPKSALERLADLLGDPSIASRDPGTSDSFHALSDDKISSNAERIYNLETNQIYKFSIFGGGAPESWTSASFEEQNPERFSKRIQKYAGESGTSMVEEIILAITESTAEEDLI</sequence>
<reference evidence="1 2" key="1">
    <citation type="submission" date="2015-08" db="EMBL/GenBank/DDBJ databases">
        <title>Next Generation Sequencing and Analysis of the Genome of Puccinia sorghi L Schw, the Causal Agent of Maize Common Rust.</title>
        <authorList>
            <person name="Rochi L."/>
            <person name="Burguener G."/>
            <person name="Darino M."/>
            <person name="Turjanski A."/>
            <person name="Kreff E."/>
            <person name="Dieguez M.J."/>
            <person name="Sacco F."/>
        </authorList>
    </citation>
    <scope>NUCLEOTIDE SEQUENCE [LARGE SCALE GENOMIC DNA]</scope>
    <source>
        <strain evidence="1 2">RO10H11247</strain>
    </source>
</reference>
<evidence type="ECO:0000313" key="2">
    <source>
        <dbReference type="Proteomes" id="UP000037035"/>
    </source>
</evidence>
<dbReference type="EMBL" id="LAVV01006869">
    <property type="protein sequence ID" value="KNZ57970.1"/>
    <property type="molecule type" value="Genomic_DNA"/>
</dbReference>
<name>A0A0L6VCY6_9BASI</name>
<dbReference type="Gene3D" id="3.40.50.1820">
    <property type="entry name" value="alpha/beta hydrolase"/>
    <property type="match status" value="1"/>
</dbReference>
<dbReference type="InterPro" id="IPR029058">
    <property type="entry name" value="AB_hydrolase_fold"/>
</dbReference>
<protein>
    <recommendedName>
        <fullName evidence="3">AB hydrolase-1 domain-containing protein</fullName>
    </recommendedName>
</protein>
<dbReference type="AlphaFoldDB" id="A0A0L6VCY6"/>
<dbReference type="SUPFAM" id="SSF53474">
    <property type="entry name" value="alpha/beta-Hydrolases"/>
    <property type="match status" value="1"/>
</dbReference>